<reference evidence="2" key="1">
    <citation type="submission" date="2023-06" db="EMBL/GenBank/DDBJ databases">
        <authorList>
            <consortium name="Lawrence Berkeley National Laboratory"/>
            <person name="Ahrendt S."/>
            <person name="Sahu N."/>
            <person name="Indic B."/>
            <person name="Wong-Bajracharya J."/>
            <person name="Merenyi Z."/>
            <person name="Ke H.-M."/>
            <person name="Monk M."/>
            <person name="Kocsube S."/>
            <person name="Drula E."/>
            <person name="Lipzen A."/>
            <person name="Balint B."/>
            <person name="Henrissat B."/>
            <person name="Andreopoulos B."/>
            <person name="Martin F.M."/>
            <person name="Harder C.B."/>
            <person name="Rigling D."/>
            <person name="Ford K.L."/>
            <person name="Foster G.D."/>
            <person name="Pangilinan J."/>
            <person name="Papanicolaou A."/>
            <person name="Barry K."/>
            <person name="LaButti K."/>
            <person name="Viragh M."/>
            <person name="Koriabine M."/>
            <person name="Yan M."/>
            <person name="Riley R."/>
            <person name="Champramary S."/>
            <person name="Plett K.L."/>
            <person name="Tsai I.J."/>
            <person name="Slot J."/>
            <person name="Sipos G."/>
            <person name="Plett J."/>
            <person name="Nagy L.G."/>
            <person name="Grigoriev I.V."/>
        </authorList>
    </citation>
    <scope>NUCLEOTIDE SEQUENCE</scope>
    <source>
        <strain evidence="2">HWK02</strain>
    </source>
</reference>
<evidence type="ECO:0000313" key="3">
    <source>
        <dbReference type="Proteomes" id="UP001175228"/>
    </source>
</evidence>
<keyword evidence="1" id="KW-0812">Transmembrane</keyword>
<feature type="non-terminal residue" evidence="2">
    <location>
        <position position="81"/>
    </location>
</feature>
<organism evidence="2 3">
    <name type="scientific">Armillaria luteobubalina</name>
    <dbReference type="NCBI Taxonomy" id="153913"/>
    <lineage>
        <taxon>Eukaryota</taxon>
        <taxon>Fungi</taxon>
        <taxon>Dikarya</taxon>
        <taxon>Basidiomycota</taxon>
        <taxon>Agaricomycotina</taxon>
        <taxon>Agaricomycetes</taxon>
        <taxon>Agaricomycetidae</taxon>
        <taxon>Agaricales</taxon>
        <taxon>Marasmiineae</taxon>
        <taxon>Physalacriaceae</taxon>
        <taxon>Armillaria</taxon>
    </lineage>
</organism>
<evidence type="ECO:0000313" key="2">
    <source>
        <dbReference type="EMBL" id="KAK0502454.1"/>
    </source>
</evidence>
<dbReference type="AlphaFoldDB" id="A0AA39UXX3"/>
<protein>
    <submittedName>
        <fullName evidence="2">Uncharacterized protein</fullName>
    </submittedName>
</protein>
<dbReference type="EMBL" id="JAUEPU010000005">
    <property type="protein sequence ID" value="KAK0502454.1"/>
    <property type="molecule type" value="Genomic_DNA"/>
</dbReference>
<proteinExistence type="predicted"/>
<dbReference type="Proteomes" id="UP001175228">
    <property type="component" value="Unassembled WGS sequence"/>
</dbReference>
<accession>A0AA39UXX3</accession>
<gene>
    <name evidence="2" type="ORF">EDD18DRAFT_1140848</name>
</gene>
<keyword evidence="1" id="KW-0472">Membrane</keyword>
<comment type="caution">
    <text evidence="2">The sequence shown here is derived from an EMBL/GenBank/DDBJ whole genome shotgun (WGS) entry which is preliminary data.</text>
</comment>
<name>A0AA39UXX3_9AGAR</name>
<evidence type="ECO:0000256" key="1">
    <source>
        <dbReference type="SAM" id="Phobius"/>
    </source>
</evidence>
<feature type="transmembrane region" description="Helical" evidence="1">
    <location>
        <begin position="20"/>
        <end position="38"/>
    </location>
</feature>
<keyword evidence="1" id="KW-1133">Transmembrane helix</keyword>
<keyword evidence="3" id="KW-1185">Reference proteome</keyword>
<sequence>MGFHVFESAVLGACALPTLHISLLAMLASDIFVVFAVAEIPRLWSPSVQLYQHPAPGITFSQRRALFCIPRLPICPPNMAS</sequence>